<reference evidence="1 2" key="1">
    <citation type="journal article" date="2022" name="Nat. Ecol. Evol.">
        <title>A masculinizing supergene underlies an exaggerated male reproductive morph in a spider.</title>
        <authorList>
            <person name="Hendrickx F."/>
            <person name="De Corte Z."/>
            <person name="Sonet G."/>
            <person name="Van Belleghem S.M."/>
            <person name="Kostlbacher S."/>
            <person name="Vangestel C."/>
        </authorList>
    </citation>
    <scope>NUCLEOTIDE SEQUENCE [LARGE SCALE GENOMIC DNA]</scope>
    <source>
        <strain evidence="1">W744_W776</strain>
    </source>
</reference>
<name>A0AAV6TPP9_9ARAC</name>
<dbReference type="EMBL" id="JAFNEN010001380">
    <property type="protein sequence ID" value="KAG8173982.1"/>
    <property type="molecule type" value="Genomic_DNA"/>
</dbReference>
<protein>
    <submittedName>
        <fullName evidence="1">Uncharacterized protein</fullName>
    </submittedName>
</protein>
<evidence type="ECO:0000313" key="2">
    <source>
        <dbReference type="Proteomes" id="UP000827092"/>
    </source>
</evidence>
<comment type="caution">
    <text evidence="1">The sequence shown here is derived from an EMBL/GenBank/DDBJ whole genome shotgun (WGS) entry which is preliminary data.</text>
</comment>
<proteinExistence type="predicted"/>
<accession>A0AAV6TPP9</accession>
<sequence>MGEGSAPLHMNVIGMELAFTSVSEVIGHTTPRLQRKFSSCLRSKGKWVRDLPHCMLTCWNGTCFYSVSEVIGHTTPRLQRKFFSSCLRRKIAMGEGSAPLHMNVIGMELAFTSVSEVIGHTTPRLQRKFFFMSSKQKEMGEDCTLHANVIGMELAFTRSVKSSGTPLLDCNEFFFMSSRSYTVEWRLICHTIYERDWNGTCCSFGQ</sequence>
<organism evidence="1 2">
    <name type="scientific">Oedothorax gibbosus</name>
    <dbReference type="NCBI Taxonomy" id="931172"/>
    <lineage>
        <taxon>Eukaryota</taxon>
        <taxon>Metazoa</taxon>
        <taxon>Ecdysozoa</taxon>
        <taxon>Arthropoda</taxon>
        <taxon>Chelicerata</taxon>
        <taxon>Arachnida</taxon>
        <taxon>Araneae</taxon>
        <taxon>Araneomorphae</taxon>
        <taxon>Entelegynae</taxon>
        <taxon>Araneoidea</taxon>
        <taxon>Linyphiidae</taxon>
        <taxon>Erigoninae</taxon>
        <taxon>Oedothorax</taxon>
    </lineage>
</organism>
<dbReference type="Proteomes" id="UP000827092">
    <property type="component" value="Unassembled WGS sequence"/>
</dbReference>
<dbReference type="AlphaFoldDB" id="A0AAV6TPP9"/>
<gene>
    <name evidence="1" type="ORF">JTE90_023169</name>
</gene>
<evidence type="ECO:0000313" key="1">
    <source>
        <dbReference type="EMBL" id="KAG8173982.1"/>
    </source>
</evidence>
<keyword evidence="2" id="KW-1185">Reference proteome</keyword>